<sequence>MAREESDVREMLSKLPRTYLDDLRHSLEQTKVEKAKIEKADLRHIRKVFGKSFKELNESVLEDLQRAK</sequence>
<dbReference type="RefSeq" id="WP_199495020.1">
    <property type="nucleotide sequence ID" value="NZ_JAEMOP010000009.1"/>
</dbReference>
<comment type="caution">
    <text evidence="2">The sequence shown here is derived from an EMBL/GenBank/DDBJ whole genome shotgun (WGS) entry which is preliminary data.</text>
</comment>
<reference evidence="2 4" key="1">
    <citation type="submission" date="2020-09" db="EMBL/GenBank/DDBJ databases">
        <title>Draft Genomes of Bacterial Isolates from North Pond Shallow Sediments.</title>
        <authorList>
            <person name="Kiel Reese B."/>
            <person name="Mullis M."/>
            <person name="Weisend R.E."/>
        </authorList>
    </citation>
    <scope>NUCLEOTIDE SEQUENCE</scope>
    <source>
        <strain evidence="2">KJE-2</strain>
        <strain evidence="1 4">KJE-3</strain>
    </source>
</reference>
<dbReference type="AlphaFoldDB" id="A0A8I1GC01"/>
<keyword evidence="4" id="KW-1185">Reference proteome</keyword>
<organism evidence="2 3">
    <name type="scientific">Idiomarina abyssalis</name>
    <dbReference type="NCBI Taxonomy" id="86102"/>
    <lineage>
        <taxon>Bacteria</taxon>
        <taxon>Pseudomonadati</taxon>
        <taxon>Pseudomonadota</taxon>
        <taxon>Gammaproteobacteria</taxon>
        <taxon>Alteromonadales</taxon>
        <taxon>Idiomarinaceae</taxon>
        <taxon>Idiomarina</taxon>
    </lineage>
</organism>
<evidence type="ECO:0000313" key="1">
    <source>
        <dbReference type="EMBL" id="MBJ7267766.1"/>
    </source>
</evidence>
<proteinExistence type="predicted"/>
<gene>
    <name evidence="1" type="ORF">JHC10_12555</name>
    <name evidence="2" type="ORF">JHC11_13135</name>
</gene>
<protein>
    <submittedName>
        <fullName evidence="2">Uncharacterized protein</fullName>
    </submittedName>
</protein>
<dbReference type="Proteomes" id="UP000621390">
    <property type="component" value="Unassembled WGS sequence"/>
</dbReference>
<evidence type="ECO:0000313" key="3">
    <source>
        <dbReference type="Proteomes" id="UP000621390"/>
    </source>
</evidence>
<dbReference type="Proteomes" id="UP000655994">
    <property type="component" value="Unassembled WGS sequence"/>
</dbReference>
<name>A0A8I1GC01_9GAMM</name>
<dbReference type="EMBL" id="JAEMOP010000009">
    <property type="protein sequence ID" value="MBJ7316934.1"/>
    <property type="molecule type" value="Genomic_DNA"/>
</dbReference>
<evidence type="ECO:0000313" key="2">
    <source>
        <dbReference type="EMBL" id="MBJ7316934.1"/>
    </source>
</evidence>
<dbReference type="EMBL" id="JAEMOS010000045">
    <property type="protein sequence ID" value="MBJ7267766.1"/>
    <property type="molecule type" value="Genomic_DNA"/>
</dbReference>
<evidence type="ECO:0000313" key="4">
    <source>
        <dbReference type="Proteomes" id="UP000655994"/>
    </source>
</evidence>
<accession>A0A8I1GC01</accession>